<evidence type="ECO:0000256" key="1">
    <source>
        <dbReference type="SAM" id="MobiDB-lite"/>
    </source>
</evidence>
<dbReference type="WBParaSite" id="SBAD_0001001101-mRNA-1">
    <property type="protein sequence ID" value="SBAD_0001001101-mRNA-1"/>
    <property type="gene ID" value="SBAD_0001001101"/>
</dbReference>
<evidence type="ECO:0000313" key="2">
    <source>
        <dbReference type="EMBL" id="VDP24773.1"/>
    </source>
</evidence>
<reference evidence="4" key="1">
    <citation type="submission" date="2016-06" db="UniProtKB">
        <authorList>
            <consortium name="WormBaseParasite"/>
        </authorList>
    </citation>
    <scope>IDENTIFICATION</scope>
</reference>
<evidence type="ECO:0000313" key="3">
    <source>
        <dbReference type="Proteomes" id="UP000270296"/>
    </source>
</evidence>
<dbReference type="EMBL" id="UZAM01013007">
    <property type="protein sequence ID" value="VDP24773.1"/>
    <property type="molecule type" value="Genomic_DNA"/>
</dbReference>
<gene>
    <name evidence="2" type="ORF">SBAD_LOCUS9663</name>
</gene>
<proteinExistence type="predicted"/>
<dbReference type="AlphaFoldDB" id="A0A183J1B5"/>
<keyword evidence="3" id="KW-1185">Reference proteome</keyword>
<protein>
    <submittedName>
        <fullName evidence="2 4">Uncharacterized protein</fullName>
    </submittedName>
</protein>
<feature type="region of interest" description="Disordered" evidence="1">
    <location>
        <begin position="80"/>
        <end position="110"/>
    </location>
</feature>
<evidence type="ECO:0000313" key="4">
    <source>
        <dbReference type="WBParaSite" id="SBAD_0001001101-mRNA-1"/>
    </source>
</evidence>
<feature type="compositionally biased region" description="Polar residues" evidence="1">
    <location>
        <begin position="101"/>
        <end position="110"/>
    </location>
</feature>
<dbReference type="Proteomes" id="UP000270296">
    <property type="component" value="Unassembled WGS sequence"/>
</dbReference>
<reference evidence="2 3" key="2">
    <citation type="submission" date="2018-11" db="EMBL/GenBank/DDBJ databases">
        <authorList>
            <consortium name="Pathogen Informatics"/>
        </authorList>
    </citation>
    <scope>NUCLEOTIDE SEQUENCE [LARGE SCALE GENOMIC DNA]</scope>
</reference>
<accession>A0A183J1B5</accession>
<name>A0A183J1B5_9BILA</name>
<sequence length="118" mass="12910">MPQQLLNSGMATVGRFGRPQCLLSFLGGQGVGRRQPSEGSEMTVAVAADRLASIRLIVDRRGAPGDVATCCVVHWTEEETNHSSPPHHFAGRRQRAFPQTARPSELSTPHLQRLPLRC</sequence>
<organism evidence="4">
    <name type="scientific">Soboliphyme baturini</name>
    <dbReference type="NCBI Taxonomy" id="241478"/>
    <lineage>
        <taxon>Eukaryota</taxon>
        <taxon>Metazoa</taxon>
        <taxon>Ecdysozoa</taxon>
        <taxon>Nematoda</taxon>
        <taxon>Enoplea</taxon>
        <taxon>Dorylaimia</taxon>
        <taxon>Dioctophymatida</taxon>
        <taxon>Dioctophymatoidea</taxon>
        <taxon>Soboliphymatidae</taxon>
        <taxon>Soboliphyme</taxon>
    </lineage>
</organism>